<organism evidence="2 3">
    <name type="scientific">Planktothrix tepida PCC 9214</name>
    <dbReference type="NCBI Taxonomy" id="671072"/>
    <lineage>
        <taxon>Bacteria</taxon>
        <taxon>Bacillati</taxon>
        <taxon>Cyanobacteriota</taxon>
        <taxon>Cyanophyceae</taxon>
        <taxon>Oscillatoriophycideae</taxon>
        <taxon>Oscillatoriales</taxon>
        <taxon>Microcoleaceae</taxon>
        <taxon>Planktothrix</taxon>
    </lineage>
</organism>
<keyword evidence="1" id="KW-0732">Signal</keyword>
<evidence type="ECO:0000256" key="1">
    <source>
        <dbReference type="SAM" id="SignalP"/>
    </source>
</evidence>
<proteinExistence type="predicted"/>
<gene>
    <name evidence="2" type="ORF">PL9214500119</name>
</gene>
<evidence type="ECO:0000313" key="3">
    <source>
        <dbReference type="Proteomes" id="UP000184315"/>
    </source>
</evidence>
<protein>
    <submittedName>
        <fullName evidence="2">Uncharacterized protein</fullName>
    </submittedName>
</protein>
<sequence length="150" mass="16466">MKTLSIVAALMGLSISGFSYSSSSANPNTLLANSSINQQHNSTIAQNSMAVEQFIVRGAEPFWNITINRNNIIYSTPDIKEKKYPFTPPLTAEGRPRDLVRVYRLNGQPSGTLIIKKVNSCSDSMSDKVYPYSATLILGNKVFDGCAEKK</sequence>
<feature type="chain" id="PRO_5009619437" evidence="1">
    <location>
        <begin position="22"/>
        <end position="150"/>
    </location>
</feature>
<dbReference type="STRING" id="671072.PL9214500119"/>
<dbReference type="Proteomes" id="UP000184315">
    <property type="component" value="Unassembled WGS sequence"/>
</dbReference>
<feature type="signal peptide" evidence="1">
    <location>
        <begin position="1"/>
        <end position="21"/>
    </location>
</feature>
<keyword evidence="3" id="KW-1185">Reference proteome</keyword>
<name>A0A1J1LK10_9CYAN</name>
<evidence type="ECO:0000313" key="2">
    <source>
        <dbReference type="EMBL" id="CUR32872.1"/>
    </source>
</evidence>
<dbReference type="EMBL" id="CZDF01000156">
    <property type="protein sequence ID" value="CUR32872.1"/>
    <property type="molecule type" value="Genomic_DNA"/>
</dbReference>
<accession>A0A1J1LK10</accession>
<reference evidence="3" key="1">
    <citation type="submission" date="2015-10" db="EMBL/GenBank/DDBJ databases">
        <authorList>
            <person name="Regsiter A."/>
            <person name="william w."/>
        </authorList>
    </citation>
    <scope>NUCLEOTIDE SEQUENCE [LARGE SCALE GENOMIC DNA]</scope>
</reference>
<dbReference type="RefSeq" id="WP_222425241.1">
    <property type="nucleotide sequence ID" value="NZ_LN889802.1"/>
</dbReference>
<dbReference type="AlphaFoldDB" id="A0A1J1LK10"/>